<dbReference type="PANTHER" id="PTHR12725:SF117">
    <property type="entry name" value="HALOACID DEHALOGENASE-LIKE HYDROLASE"/>
    <property type="match status" value="1"/>
</dbReference>
<dbReference type="SUPFAM" id="SSF56784">
    <property type="entry name" value="HAD-like"/>
    <property type="match status" value="1"/>
</dbReference>
<dbReference type="Pfam" id="PF00702">
    <property type="entry name" value="Hydrolase"/>
    <property type="match status" value="1"/>
</dbReference>
<accession>A0A3S4GJ85</accession>
<dbReference type="AlphaFoldDB" id="A0A3S4GJ85"/>
<dbReference type="InterPro" id="IPR023214">
    <property type="entry name" value="HAD_sf"/>
</dbReference>
<dbReference type="Proteomes" id="UP000268844">
    <property type="component" value="Unassembled WGS sequence"/>
</dbReference>
<dbReference type="Gene3D" id="3.40.50.1000">
    <property type="entry name" value="HAD superfamily/HAD-like"/>
    <property type="match status" value="1"/>
</dbReference>
<dbReference type="NCBIfam" id="TIGR01509">
    <property type="entry name" value="HAD-SF-IA-v3"/>
    <property type="match status" value="1"/>
</dbReference>
<reference evidence="1 2" key="1">
    <citation type="submission" date="2018-12" db="EMBL/GenBank/DDBJ databases">
        <authorList>
            <person name="Criscuolo A."/>
        </authorList>
    </citation>
    <scope>NUCLEOTIDE SEQUENCE [LARGE SCALE GENOMIC DNA]</scope>
    <source>
        <strain evidence="1">ACIP1116281</strain>
    </source>
</reference>
<proteinExistence type="predicted"/>
<dbReference type="InterPro" id="IPR006439">
    <property type="entry name" value="HAD-SF_hydro_IA"/>
</dbReference>
<keyword evidence="1" id="KW-0378">Hydrolase</keyword>
<evidence type="ECO:0000313" key="1">
    <source>
        <dbReference type="EMBL" id="VDS04259.1"/>
    </source>
</evidence>
<dbReference type="EMBL" id="UZWD01000022">
    <property type="protein sequence ID" value="VDS04259.1"/>
    <property type="molecule type" value="Genomic_DNA"/>
</dbReference>
<organism evidence="1 2">
    <name type="scientific">Devosia equisanguinis</name>
    <dbReference type="NCBI Taxonomy" id="2490941"/>
    <lineage>
        <taxon>Bacteria</taxon>
        <taxon>Pseudomonadati</taxon>
        <taxon>Pseudomonadota</taxon>
        <taxon>Alphaproteobacteria</taxon>
        <taxon>Hyphomicrobiales</taxon>
        <taxon>Devosiaceae</taxon>
        <taxon>Devosia</taxon>
    </lineage>
</organism>
<dbReference type="GO" id="GO:0016787">
    <property type="term" value="F:hydrolase activity"/>
    <property type="evidence" value="ECO:0007669"/>
    <property type="project" value="UniProtKB-KW"/>
</dbReference>
<dbReference type="SFLD" id="SFLDG01132">
    <property type="entry name" value="C1.5.3:_5'-Nucleotidase_Like"/>
    <property type="match status" value="1"/>
</dbReference>
<dbReference type="SFLD" id="SFLDG01129">
    <property type="entry name" value="C1.5:_HAD__Beta-PGM__Phosphata"/>
    <property type="match status" value="1"/>
</dbReference>
<dbReference type="PANTHER" id="PTHR12725">
    <property type="entry name" value="HALOACID DEHALOGENASE-LIKE HYDROLASE"/>
    <property type="match status" value="1"/>
</dbReference>
<keyword evidence="2" id="KW-1185">Reference proteome</keyword>
<dbReference type="SFLD" id="SFLDS00003">
    <property type="entry name" value="Haloacid_Dehalogenase"/>
    <property type="match status" value="1"/>
</dbReference>
<dbReference type="Gene3D" id="1.10.150.450">
    <property type="match status" value="1"/>
</dbReference>
<dbReference type="NCBIfam" id="TIGR01993">
    <property type="entry name" value="Pyr-5-nucltdase"/>
    <property type="match status" value="1"/>
</dbReference>
<sequence>MPAYLPPGTVPKRWDEASTLFCDTAAMTLPASIPPKNLDHVTDWVFDLDNTLYPRECNLFAQIDVRITRYVMDVTQLEFDAARTLQKEYYRDFGTTLNGLMTRHRIDPDHFLNTVHAIDYSPVTAHPELVAAIRDLPGRKFILTNGDTGHARAVLSRLGGDNLFEDVYDIRAMTYVPKPHRQAYDGFLARQGIDPARAIMFDDLEKNLVVPHEIGMATVQVVAADDYSHDQVDAWELGRTTGPHVHHITGDLAGFLRNLP</sequence>
<gene>
    <name evidence="1" type="ORF">DEVEQU_01392</name>
</gene>
<protein>
    <submittedName>
        <fullName evidence="1">Haloacid dehalogenase-like hydrolase</fullName>
    </submittedName>
</protein>
<evidence type="ECO:0000313" key="2">
    <source>
        <dbReference type="Proteomes" id="UP000268844"/>
    </source>
</evidence>
<dbReference type="InterPro" id="IPR036412">
    <property type="entry name" value="HAD-like_sf"/>
</dbReference>
<name>A0A3S4GJ85_9HYPH</name>
<dbReference type="InterPro" id="IPR010237">
    <property type="entry name" value="Pyr-5-nucltdase"/>
</dbReference>